<evidence type="ECO:0000256" key="10">
    <source>
        <dbReference type="ARBA" id="ARBA00023170"/>
    </source>
</evidence>
<evidence type="ECO:0000256" key="13">
    <source>
        <dbReference type="PROSITE-ProRule" id="PRU10143"/>
    </source>
</evidence>
<keyword evidence="8 13" id="KW-0798">TonB box</keyword>
<dbReference type="GO" id="GO:0015344">
    <property type="term" value="F:siderophore uptake transmembrane transporter activity"/>
    <property type="evidence" value="ECO:0007669"/>
    <property type="project" value="TreeGrafter"/>
</dbReference>
<evidence type="ECO:0000256" key="6">
    <source>
        <dbReference type="ARBA" id="ARBA00022729"/>
    </source>
</evidence>
<feature type="domain" description="TonB-dependent receptor-like beta-barrel" evidence="15">
    <location>
        <begin position="207"/>
        <end position="644"/>
    </location>
</feature>
<dbReference type="EMBL" id="CP006704">
    <property type="protein sequence ID" value="AIJ49277.1"/>
    <property type="molecule type" value="Genomic_DNA"/>
</dbReference>
<dbReference type="InterPro" id="IPR010916">
    <property type="entry name" value="TonB_box_CS"/>
</dbReference>
<comment type="subcellular location">
    <subcellularLocation>
        <location evidence="1 12">Cell outer membrane</location>
        <topology evidence="1 12">Multi-pass membrane protein</topology>
    </subcellularLocation>
</comment>
<evidence type="ECO:0000313" key="18">
    <source>
        <dbReference type="Proteomes" id="UP000028782"/>
    </source>
</evidence>
<evidence type="ECO:0000259" key="15">
    <source>
        <dbReference type="Pfam" id="PF00593"/>
    </source>
</evidence>
<evidence type="ECO:0000313" key="17">
    <source>
        <dbReference type="EMBL" id="AIJ49277.1"/>
    </source>
</evidence>
<dbReference type="Gene3D" id="2.170.130.10">
    <property type="entry name" value="TonB-dependent receptor, plug domain"/>
    <property type="match status" value="1"/>
</dbReference>
<reference evidence="17 18" key="1">
    <citation type="journal article" date="2014" name="Genome Announc.">
        <title>Complete Genome Sequence of Polychlorinated Biphenyl Degrader Comamonas testosteroni TK102 (NBRC 109938).</title>
        <authorList>
            <person name="Fukuda K."/>
            <person name="Hosoyama A."/>
            <person name="Tsuchikane K."/>
            <person name="Ohji S."/>
            <person name="Yamazoe A."/>
            <person name="Fujita N."/>
            <person name="Shintani M."/>
            <person name="Kimbara K."/>
        </authorList>
    </citation>
    <scope>NUCLEOTIDE SEQUENCE [LARGE SCALE GENOMIC DNA]</scope>
    <source>
        <strain evidence="17">TK102</strain>
    </source>
</reference>
<dbReference type="CDD" id="cd01347">
    <property type="entry name" value="ligand_gated_channel"/>
    <property type="match status" value="1"/>
</dbReference>
<evidence type="ECO:0000256" key="8">
    <source>
        <dbReference type="ARBA" id="ARBA00023077"/>
    </source>
</evidence>
<accession>A0A076Q0R1</accession>
<dbReference type="Pfam" id="PF00593">
    <property type="entry name" value="TonB_dep_Rec_b-barrel"/>
    <property type="match status" value="1"/>
</dbReference>
<keyword evidence="4 12" id="KW-1134">Transmembrane beta strand</keyword>
<protein>
    <submittedName>
        <fullName evidence="17">Ligand-gated channel protein</fullName>
    </submittedName>
</protein>
<evidence type="ECO:0000256" key="12">
    <source>
        <dbReference type="PROSITE-ProRule" id="PRU01360"/>
    </source>
</evidence>
<dbReference type="AlphaFoldDB" id="A0A076Q0R1"/>
<evidence type="ECO:0000256" key="1">
    <source>
        <dbReference type="ARBA" id="ARBA00004571"/>
    </source>
</evidence>
<dbReference type="Pfam" id="PF07715">
    <property type="entry name" value="Plug"/>
    <property type="match status" value="1"/>
</dbReference>
<keyword evidence="3 12" id="KW-0813">Transport</keyword>
<proteinExistence type="inferred from homology"/>
<keyword evidence="7" id="KW-0406">Ion transport</keyword>
<evidence type="ECO:0000256" key="4">
    <source>
        <dbReference type="ARBA" id="ARBA00022452"/>
    </source>
</evidence>
<dbReference type="PROSITE" id="PS00430">
    <property type="entry name" value="TONB_DEPENDENT_REC_1"/>
    <property type="match status" value="1"/>
</dbReference>
<dbReference type="PROSITE" id="PS52016">
    <property type="entry name" value="TONB_DEPENDENT_REC_3"/>
    <property type="match status" value="1"/>
</dbReference>
<dbReference type="InterPro" id="IPR039426">
    <property type="entry name" value="TonB-dep_rcpt-like"/>
</dbReference>
<dbReference type="SUPFAM" id="SSF56935">
    <property type="entry name" value="Porins"/>
    <property type="match status" value="1"/>
</dbReference>
<keyword evidence="5 12" id="KW-0812">Transmembrane</keyword>
<dbReference type="NCBIfam" id="NF010010">
    <property type="entry name" value="PRK13483.1"/>
    <property type="match status" value="1"/>
</dbReference>
<dbReference type="PANTHER" id="PTHR30069">
    <property type="entry name" value="TONB-DEPENDENT OUTER MEMBRANE RECEPTOR"/>
    <property type="match status" value="1"/>
</dbReference>
<keyword evidence="11 12" id="KW-0998">Cell outer membrane</keyword>
<dbReference type="InterPro" id="IPR037066">
    <property type="entry name" value="Plug_dom_sf"/>
</dbReference>
<dbReference type="InterPro" id="IPR000531">
    <property type="entry name" value="Beta-barrel_TonB"/>
</dbReference>
<dbReference type="Proteomes" id="UP000028782">
    <property type="component" value="Chromosome"/>
</dbReference>
<dbReference type="GO" id="GO:0044718">
    <property type="term" value="P:siderophore transmembrane transport"/>
    <property type="evidence" value="ECO:0007669"/>
    <property type="project" value="TreeGrafter"/>
</dbReference>
<evidence type="ECO:0000256" key="11">
    <source>
        <dbReference type="ARBA" id="ARBA00023237"/>
    </source>
</evidence>
<evidence type="ECO:0000256" key="2">
    <source>
        <dbReference type="ARBA" id="ARBA00009810"/>
    </source>
</evidence>
<keyword evidence="10" id="KW-0675">Receptor</keyword>
<dbReference type="PANTHER" id="PTHR30069:SF53">
    <property type="entry name" value="COLICIN I RECEPTOR-RELATED"/>
    <property type="match status" value="1"/>
</dbReference>
<dbReference type="HOGENOM" id="CLU_008287_18_2_4"/>
<feature type="short sequence motif" description="TonB box" evidence="13">
    <location>
        <begin position="58"/>
        <end position="64"/>
    </location>
</feature>
<dbReference type="KEGG" id="ctes:O987_26035"/>
<comment type="similarity">
    <text evidence="2 12 14">Belongs to the TonB-dependent receptor family.</text>
</comment>
<dbReference type="InterPro" id="IPR036942">
    <property type="entry name" value="Beta-barrel_TonB_sf"/>
</dbReference>
<keyword evidence="6" id="KW-0732">Signal</keyword>
<evidence type="ECO:0000256" key="9">
    <source>
        <dbReference type="ARBA" id="ARBA00023136"/>
    </source>
</evidence>
<organism evidence="17 18">
    <name type="scientific">Comamonas testosteroni TK102</name>
    <dbReference type="NCBI Taxonomy" id="1392005"/>
    <lineage>
        <taxon>Bacteria</taxon>
        <taxon>Pseudomonadati</taxon>
        <taxon>Pseudomonadota</taxon>
        <taxon>Betaproteobacteria</taxon>
        <taxon>Burkholderiales</taxon>
        <taxon>Comamonadaceae</taxon>
        <taxon>Comamonas</taxon>
    </lineage>
</organism>
<feature type="domain" description="TonB-dependent receptor plug" evidence="16">
    <location>
        <begin position="70"/>
        <end position="180"/>
    </location>
</feature>
<keyword evidence="9 12" id="KW-0472">Membrane</keyword>
<dbReference type="GO" id="GO:0009279">
    <property type="term" value="C:cell outer membrane"/>
    <property type="evidence" value="ECO:0007669"/>
    <property type="project" value="UniProtKB-SubCell"/>
</dbReference>
<gene>
    <name evidence="17" type="ORF">O987_26035</name>
</gene>
<evidence type="ECO:0000256" key="14">
    <source>
        <dbReference type="RuleBase" id="RU003357"/>
    </source>
</evidence>
<dbReference type="RefSeq" id="WP_043375470.1">
    <property type="nucleotide sequence ID" value="NZ_CP006704.1"/>
</dbReference>
<evidence type="ECO:0000256" key="7">
    <source>
        <dbReference type="ARBA" id="ARBA00023065"/>
    </source>
</evidence>
<dbReference type="Gene3D" id="2.40.170.20">
    <property type="entry name" value="TonB-dependent receptor, beta-barrel domain"/>
    <property type="match status" value="1"/>
</dbReference>
<evidence type="ECO:0000256" key="3">
    <source>
        <dbReference type="ARBA" id="ARBA00022448"/>
    </source>
</evidence>
<evidence type="ECO:0000256" key="5">
    <source>
        <dbReference type="ARBA" id="ARBA00022692"/>
    </source>
</evidence>
<evidence type="ECO:0000259" key="16">
    <source>
        <dbReference type="Pfam" id="PF07715"/>
    </source>
</evidence>
<sequence>MQIHAAAAAGFATACASSSSRPLITVRRSLRPMLGMALAAAGLLTHGLTAAQEKSLETVVVTASGFEQEIKDAPASISVITREELEKGSYNNLHDALRDVPGVNLVPSDNNSNDISLRGMGVNYTLILVDGKRTNTRETQANGSTGTDQSWVPPLEAIERIEVVRGPMSSLYGSDAMGGVINIITRKVAKEWMGSIRTEATLQERSSSGNIYQSNFYLSGPVQTDLLGLSIYGNYNKRGEDNILNGYNDYDNRALNVKLALTPNKDHDIIAELGTGKQHYTSTPGKTLAATAALSDRQFERDNFSLQHKGRWGWASSDTYLQQEKTRNLSRDMTIKNTVFNSSWVAPLGASHLMTTGVSYNEQDLTDTTTNTLPNASRTHINRSQWAVFAEDEWRLLKDFALTGGLRYDHDSQAGGQVSPRLYGVWNLAPQWTVKGGVSTGFRAPSLRQTVGDWGQSSRGGNIYGNPDLKPETSLTKEIGVLYDSGAGTTAGLTVFDNKFEDKITRVACPSCGPLNSSGRVPTTNINVDNAITRGLEASLGTQLSRALRLKTNYTFTKSEQKSGEFAGMPLNQLPRHLFNVSLDWSPTAQLNGWLKASYRGEESAPTGGASSGSFTQKSYTMLDLGGSYKLNKTVTLYAGIYNLMDKQVIYDGVNYDTVLDGRRYWLGMNVKF</sequence>
<dbReference type="InterPro" id="IPR012910">
    <property type="entry name" value="Plug_dom"/>
</dbReference>
<name>A0A076Q0R1_COMTE</name>